<sequence length="215" mass="24419">MNTLKLMAVVSAALFTSTTLASDFTYDYVGLNYIKDDPGNDNRLNSDAFSLEFSKLITENIYFKAEYARYSSSFEMNSDNSFYNTNADVDKFDLGAGYRHEVRSNIDWFIEGALTYTEHRVTLNSSDAGSGTFKRDHNGFYASTGLNIKLSPRIESRVILSHVDDGEESSYIEYGIEGRFQLSKRLQATAGFITSSRGDRYRKTEHYQIGLNYTF</sequence>
<accession>A0A432WKX0</accession>
<dbReference type="EMBL" id="PIPP01000007">
    <property type="protein sequence ID" value="RUO34398.1"/>
    <property type="molecule type" value="Genomic_DNA"/>
</dbReference>
<dbReference type="OrthoDB" id="7059177at2"/>
<dbReference type="Proteomes" id="UP000286934">
    <property type="component" value="Unassembled WGS sequence"/>
</dbReference>
<gene>
    <name evidence="2" type="ORF">CWE13_12295</name>
</gene>
<feature type="chain" id="PRO_5019465293" description="Outer membrane protein beta-barrel domain-containing protein" evidence="1">
    <location>
        <begin position="22"/>
        <end position="215"/>
    </location>
</feature>
<evidence type="ECO:0000313" key="3">
    <source>
        <dbReference type="Proteomes" id="UP000286934"/>
    </source>
</evidence>
<dbReference type="AlphaFoldDB" id="A0A432WKX0"/>
<dbReference type="RefSeq" id="WP_126809017.1">
    <property type="nucleotide sequence ID" value="NZ_PIPP01000007.1"/>
</dbReference>
<keyword evidence="3" id="KW-1185">Reference proteome</keyword>
<protein>
    <recommendedName>
        <fullName evidence="4">Outer membrane protein beta-barrel domain-containing protein</fullName>
    </recommendedName>
</protein>
<name>A0A432WKX0_9GAMM</name>
<feature type="signal peptide" evidence="1">
    <location>
        <begin position="1"/>
        <end position="21"/>
    </location>
</feature>
<evidence type="ECO:0008006" key="4">
    <source>
        <dbReference type="Google" id="ProtNLM"/>
    </source>
</evidence>
<evidence type="ECO:0000256" key="1">
    <source>
        <dbReference type="SAM" id="SignalP"/>
    </source>
</evidence>
<proteinExistence type="predicted"/>
<dbReference type="SUPFAM" id="SSF103515">
    <property type="entry name" value="Autotransporter"/>
    <property type="match status" value="1"/>
</dbReference>
<comment type="caution">
    <text evidence="2">The sequence shown here is derived from an EMBL/GenBank/DDBJ whole genome shotgun (WGS) entry which is preliminary data.</text>
</comment>
<dbReference type="InterPro" id="IPR036709">
    <property type="entry name" value="Autotransporte_beta_dom_sf"/>
</dbReference>
<keyword evidence="1" id="KW-0732">Signal</keyword>
<evidence type="ECO:0000313" key="2">
    <source>
        <dbReference type="EMBL" id="RUO34398.1"/>
    </source>
</evidence>
<dbReference type="Gene3D" id="2.40.160.20">
    <property type="match status" value="1"/>
</dbReference>
<organism evidence="2 3">
    <name type="scientific">Aliidiomarina shirensis</name>
    <dbReference type="NCBI Taxonomy" id="1048642"/>
    <lineage>
        <taxon>Bacteria</taxon>
        <taxon>Pseudomonadati</taxon>
        <taxon>Pseudomonadota</taxon>
        <taxon>Gammaproteobacteria</taxon>
        <taxon>Alteromonadales</taxon>
        <taxon>Idiomarinaceae</taxon>
        <taxon>Aliidiomarina</taxon>
    </lineage>
</organism>
<reference evidence="3" key="1">
    <citation type="journal article" date="2018" name="Front. Microbiol.">
        <title>Genome-Based Analysis Reveals the Taxonomy and Diversity of the Family Idiomarinaceae.</title>
        <authorList>
            <person name="Liu Y."/>
            <person name="Lai Q."/>
            <person name="Shao Z."/>
        </authorList>
    </citation>
    <scope>NUCLEOTIDE SEQUENCE [LARGE SCALE GENOMIC DNA]</scope>
    <source>
        <strain evidence="3">AIS</strain>
    </source>
</reference>